<dbReference type="GO" id="GO:0032040">
    <property type="term" value="C:small-subunit processome"/>
    <property type="evidence" value="ECO:0007669"/>
    <property type="project" value="InterPro"/>
</dbReference>
<dbReference type="EMBL" id="KQ980903">
    <property type="protein sequence ID" value="KYN11651.1"/>
    <property type="molecule type" value="Genomic_DNA"/>
</dbReference>
<keyword evidence="11" id="KW-0407">Ion channel</keyword>
<comment type="subcellular location">
    <subcellularLocation>
        <location evidence="2">Cell membrane</location>
    </subcellularLocation>
    <subcellularLocation>
        <location evidence="1">Membrane</location>
        <topology evidence="1">Multi-pass membrane protein</topology>
    </subcellularLocation>
    <subcellularLocation>
        <location evidence="3">Nucleus</location>
        <location evidence="3">Nucleolus</location>
    </subcellularLocation>
</comment>
<dbReference type="Pfam" id="PF02932">
    <property type="entry name" value="Neur_chan_memb"/>
    <property type="match status" value="1"/>
</dbReference>
<evidence type="ECO:0000259" key="16">
    <source>
        <dbReference type="Pfam" id="PF08625"/>
    </source>
</evidence>
<evidence type="ECO:0000256" key="5">
    <source>
        <dbReference type="ARBA" id="ARBA00022475"/>
    </source>
</evidence>
<dbReference type="Gene3D" id="2.70.170.10">
    <property type="entry name" value="Neurotransmitter-gated ion-channel ligand-binding domain"/>
    <property type="match status" value="1"/>
</dbReference>
<dbReference type="CDD" id="cd18987">
    <property type="entry name" value="LGIC_ECD_anion"/>
    <property type="match status" value="1"/>
</dbReference>
<evidence type="ECO:0000259" key="14">
    <source>
        <dbReference type="Pfam" id="PF02931"/>
    </source>
</evidence>
<keyword evidence="6 12" id="KW-0853">WD repeat</keyword>
<evidence type="ECO:0000256" key="1">
    <source>
        <dbReference type="ARBA" id="ARBA00004141"/>
    </source>
</evidence>
<dbReference type="InterPro" id="IPR036734">
    <property type="entry name" value="Neur_chan_lig-bd_sf"/>
</dbReference>
<evidence type="ECO:0000256" key="2">
    <source>
        <dbReference type="ARBA" id="ARBA00004236"/>
    </source>
</evidence>
<dbReference type="GO" id="GO:0005254">
    <property type="term" value="F:chloride channel activity"/>
    <property type="evidence" value="ECO:0007669"/>
    <property type="project" value="UniProtKB-ARBA"/>
</dbReference>
<dbReference type="InterPro" id="IPR001680">
    <property type="entry name" value="WD40_rpt"/>
</dbReference>
<dbReference type="CDD" id="cd00200">
    <property type="entry name" value="WD40"/>
    <property type="match status" value="2"/>
</dbReference>
<feature type="repeat" description="WD" evidence="12">
    <location>
        <begin position="379"/>
        <end position="421"/>
    </location>
</feature>
<dbReference type="InterPro" id="IPR018000">
    <property type="entry name" value="Neurotransmitter_ion_chnl_CS"/>
</dbReference>
<dbReference type="PRINTS" id="PR00320">
    <property type="entry name" value="GPROTEINBRPT"/>
</dbReference>
<dbReference type="InterPro" id="IPR006202">
    <property type="entry name" value="Neur_chan_lig-bd"/>
</dbReference>
<dbReference type="InterPro" id="IPR019775">
    <property type="entry name" value="WD40_repeat_CS"/>
</dbReference>
<accession>A0A195DFM5</accession>
<evidence type="ECO:0000256" key="9">
    <source>
        <dbReference type="ARBA" id="ARBA00023136"/>
    </source>
</evidence>
<dbReference type="InterPro" id="IPR036322">
    <property type="entry name" value="WD40_repeat_dom_sf"/>
</dbReference>
<evidence type="ECO:0000256" key="8">
    <source>
        <dbReference type="ARBA" id="ARBA00023065"/>
    </source>
</evidence>
<dbReference type="Gene3D" id="2.130.10.10">
    <property type="entry name" value="YVTN repeat-like/Quinoprotein amine dehydrogenase"/>
    <property type="match status" value="4"/>
</dbReference>
<feature type="transmembrane region" description="Helical" evidence="13">
    <location>
        <begin position="1027"/>
        <end position="1045"/>
    </location>
</feature>
<evidence type="ECO:0000256" key="13">
    <source>
        <dbReference type="SAM" id="Phobius"/>
    </source>
</evidence>
<keyword evidence="4" id="KW-0813">Transport</keyword>
<feature type="repeat" description="WD" evidence="12">
    <location>
        <begin position="521"/>
        <end position="562"/>
    </location>
</feature>
<dbReference type="GO" id="GO:0004888">
    <property type="term" value="F:transmembrane signaling receptor activity"/>
    <property type="evidence" value="ECO:0007669"/>
    <property type="project" value="InterPro"/>
</dbReference>
<gene>
    <name evidence="17" type="ORF">ALC57_16240</name>
</gene>
<dbReference type="SUPFAM" id="SSF50978">
    <property type="entry name" value="WD40 repeat-like"/>
    <property type="match status" value="2"/>
</dbReference>
<dbReference type="PROSITE" id="PS50082">
    <property type="entry name" value="WD_REPEATS_2"/>
    <property type="match status" value="9"/>
</dbReference>
<dbReference type="CDD" id="cd19049">
    <property type="entry name" value="LGIC_TM_anion"/>
    <property type="match status" value="1"/>
</dbReference>
<dbReference type="PROSITE" id="PS50294">
    <property type="entry name" value="WD_REPEATS_REGION"/>
    <property type="match status" value="6"/>
</dbReference>
<dbReference type="PROSITE" id="PS00678">
    <property type="entry name" value="WD_REPEATS_1"/>
    <property type="match status" value="3"/>
</dbReference>
<dbReference type="PANTHER" id="PTHR19854:SF15">
    <property type="entry name" value="TRANSDUCIN BETA-LIKE PROTEIN 3"/>
    <property type="match status" value="1"/>
</dbReference>
<evidence type="ECO:0000256" key="12">
    <source>
        <dbReference type="PROSITE-ProRule" id="PRU00221"/>
    </source>
</evidence>
<evidence type="ECO:0000256" key="7">
    <source>
        <dbReference type="ARBA" id="ARBA00022737"/>
    </source>
</evidence>
<dbReference type="SMART" id="SM00320">
    <property type="entry name" value="WD40"/>
    <property type="match status" value="13"/>
</dbReference>
<dbReference type="InterPro" id="IPR006028">
    <property type="entry name" value="GABAA/Glycine_rcpt"/>
</dbReference>
<feature type="repeat" description="WD" evidence="12">
    <location>
        <begin position="563"/>
        <end position="604"/>
    </location>
</feature>
<dbReference type="Proteomes" id="UP000078492">
    <property type="component" value="Unassembled WGS sequence"/>
</dbReference>
<dbReference type="GO" id="GO:0099095">
    <property type="term" value="F:ligand-gated monoatomic anion channel activity"/>
    <property type="evidence" value="ECO:0007669"/>
    <property type="project" value="UniProtKB-ARBA"/>
</dbReference>
<evidence type="ECO:0000313" key="18">
    <source>
        <dbReference type="Proteomes" id="UP000078492"/>
    </source>
</evidence>
<feature type="transmembrane region" description="Helical" evidence="13">
    <location>
        <begin position="1080"/>
        <end position="1103"/>
    </location>
</feature>
<evidence type="ECO:0000256" key="3">
    <source>
        <dbReference type="ARBA" id="ARBA00004604"/>
    </source>
</evidence>
<dbReference type="Gene3D" id="1.20.58.390">
    <property type="entry name" value="Neurotransmitter-gated ion-channel transmembrane domain"/>
    <property type="match status" value="1"/>
</dbReference>
<keyword evidence="5" id="KW-1003">Cell membrane</keyword>
<dbReference type="InterPro" id="IPR020472">
    <property type="entry name" value="WD40_PAC1"/>
</dbReference>
<sequence>MSKANLKEAFEVESKHGAFYTGGNIQWSANAEYLFCQKGGTVSILSMSKGSVISSLCITETDQLEDTINCFALCNEDTGIITHHKSGLFKLWDWKTNKLMKLWKSIHKGPVMQITLSNNSILMASGGSDGSVRLWNLQHHACTHNFKGIQGVVSVLEFYSNSEKSLLFGAGDNTKIYGWDITTGQEKVILSGHFSKVTSLSFHENGTYLVSSGRDRVLILWDISTGTSIRVLPVYEGIEGIFIISAKCLPVFITSRKSDGIYVASAGEKGVVKIWEMKTGKQIYVQDDPLVPPSKEEGGLSITHLLYNSISNIFAVVSVDHNIIIHSMELFECKKQLVGYSDEILDVAYLGDNDSHVALATNSCDIKLYEIASMNCQLLCGHTDSILALATTLANVNLLLSSAKDNSVRVWLLDKDTMRMSCIGHAIRHTASISSIAISQTLPKFFTTVAQDSCLKLWELPNNLESHNQDLSLNVRHTTLAHQKDINCVIISPNDKLIATASQDKTAKLWYAENLQLLGVLHGHRRSVWCVRFSPIDQVLLTTSADCTMKLWSITELNCLKTFEGHESSVLRGEFLSRGMQLITSGGDGLLKLWNIKTSECISTLNQHESHVWTLAVTKDQKHIISGGSDSLLVIWRDVTEERKAQAASEKAQFVLEEQRLANLLIAEELQAALKLALKLERPLQVLKIIEAISKKTNNEFTEIIKELKPSHKETLLKCAVTWNMNSRNSLAAQVIINALITEIGTQELQTPNLSSTLEVMMPYTDRHFKRLTKLLQDLYLLTYTFNRNCPSFGSSMTQTELLQELANECRYDKMVRPPGVMNETDPIRIYTKAFIYTIRSNMAKTLRFDVHLMMQFRYLDKRLKFTDIAPYLTQIYGGQNAHELIWTPTVYVANERTSAVMGNGVKDLLISISSYGMVILNTRLETTLNCGLRLEKFPFDVQECPLVFESWTHNVNEMVLDWDEDPIVIADNLYLTEYKLMDTWVNRSGITYTPSQYHYGHFAGNFSSINITFKLAREMGFFMMDYYIPSVLIVVVSWVSFWLHQDASAPRIVLGKIYLHILVNNITLPKVSYIKASEIWFLGCTIFLFAAMVEFAFVNTIYRRKKNVPLKKVNSKYILKSTLTPRLARKQFQKNTTGLERSRSWSSLDNASTNNEQDFTRQNYLTVHVKICSFNLGKGYHVSRILNKIIFMFIIAECYSKRKDYSVGSTATVDSTPPPAKSFTRRPTLAKLHNFTTMTPQQIAQWIDKRSRIVFPVSFIIFNILYWSFIWI</sequence>
<keyword evidence="18" id="KW-1185">Reference proteome</keyword>
<dbReference type="PRINTS" id="PR00253">
    <property type="entry name" value="GABAARECEPTR"/>
</dbReference>
<evidence type="ECO:0000259" key="15">
    <source>
        <dbReference type="Pfam" id="PF02932"/>
    </source>
</evidence>
<reference evidence="17 18" key="1">
    <citation type="submission" date="2015-09" db="EMBL/GenBank/DDBJ databases">
        <title>Trachymyrmex cornetzi WGS genome.</title>
        <authorList>
            <person name="Nygaard S."/>
            <person name="Hu H."/>
            <person name="Boomsma J."/>
            <person name="Zhang G."/>
        </authorList>
    </citation>
    <scope>NUCLEOTIDE SEQUENCE [LARGE SCALE GENOMIC DNA]</scope>
    <source>
        <strain evidence="17">Tcor2-1</strain>
        <tissue evidence="17">Whole body</tissue>
    </source>
</reference>
<dbReference type="Pfam" id="PF02931">
    <property type="entry name" value="Neur_chan_LBD"/>
    <property type="match status" value="1"/>
</dbReference>
<dbReference type="GO" id="GO:0000472">
    <property type="term" value="P:endonucleolytic cleavage to generate mature 5'-end of SSU-rRNA from (SSU-rRNA, 5.8S rRNA, LSU-rRNA)"/>
    <property type="evidence" value="ECO:0007669"/>
    <property type="project" value="TreeGrafter"/>
</dbReference>
<dbReference type="PANTHER" id="PTHR19854">
    <property type="entry name" value="TRANSDUCIN BETA-LIKE 3"/>
    <property type="match status" value="1"/>
</dbReference>
<dbReference type="GO" id="GO:0005230">
    <property type="term" value="F:extracellular ligand-gated monoatomic ion channel activity"/>
    <property type="evidence" value="ECO:0007669"/>
    <property type="project" value="InterPro"/>
</dbReference>
<feature type="domain" description="Neurotransmitter-gated ion-channel transmembrane" evidence="15">
    <location>
        <begin position="1028"/>
        <end position="1268"/>
    </location>
</feature>
<evidence type="ECO:0000256" key="6">
    <source>
        <dbReference type="ARBA" id="ARBA00022574"/>
    </source>
</evidence>
<keyword evidence="10" id="KW-0539">Nucleus</keyword>
<evidence type="ECO:0000256" key="10">
    <source>
        <dbReference type="ARBA" id="ARBA00023242"/>
    </source>
</evidence>
<dbReference type="GO" id="GO:0005886">
    <property type="term" value="C:plasma membrane"/>
    <property type="evidence" value="ECO:0007669"/>
    <property type="project" value="UniProtKB-SubCell"/>
</dbReference>
<keyword evidence="13" id="KW-1133">Transmembrane helix</keyword>
<dbReference type="InterPro" id="IPR038050">
    <property type="entry name" value="Neuro_actylchol_rec"/>
</dbReference>
<organism evidence="17 18">
    <name type="scientific">Trachymyrmex cornetzi</name>
    <dbReference type="NCBI Taxonomy" id="471704"/>
    <lineage>
        <taxon>Eukaryota</taxon>
        <taxon>Metazoa</taxon>
        <taxon>Ecdysozoa</taxon>
        <taxon>Arthropoda</taxon>
        <taxon>Hexapoda</taxon>
        <taxon>Insecta</taxon>
        <taxon>Pterygota</taxon>
        <taxon>Neoptera</taxon>
        <taxon>Endopterygota</taxon>
        <taxon>Hymenoptera</taxon>
        <taxon>Apocrita</taxon>
        <taxon>Aculeata</taxon>
        <taxon>Formicoidea</taxon>
        <taxon>Formicidae</taxon>
        <taxon>Myrmicinae</taxon>
        <taxon>Trachymyrmex</taxon>
    </lineage>
</organism>
<proteinExistence type="predicted"/>
<keyword evidence="13" id="KW-0812">Transmembrane</keyword>
<dbReference type="InterPro" id="IPR013934">
    <property type="entry name" value="Utp13_C"/>
</dbReference>
<dbReference type="InterPro" id="IPR006029">
    <property type="entry name" value="Neurotrans-gated_channel_TM"/>
</dbReference>
<dbReference type="SUPFAM" id="SSF63712">
    <property type="entry name" value="Nicotinic receptor ligand binding domain-like"/>
    <property type="match status" value="1"/>
</dbReference>
<dbReference type="Pfam" id="PF08625">
    <property type="entry name" value="Utp13"/>
    <property type="match status" value="1"/>
</dbReference>
<keyword evidence="7" id="KW-0677">Repeat</keyword>
<feature type="domain" description="U3 small nucleolar RNA-associated protein 13 C-terminal" evidence="16">
    <location>
        <begin position="658"/>
        <end position="788"/>
    </location>
</feature>
<dbReference type="GO" id="GO:0030686">
    <property type="term" value="C:90S preribosome"/>
    <property type="evidence" value="ECO:0007669"/>
    <property type="project" value="TreeGrafter"/>
</dbReference>
<dbReference type="AlphaFoldDB" id="A0A195DFM5"/>
<dbReference type="GO" id="GO:0000480">
    <property type="term" value="P:endonucleolytic cleavage in 5'-ETS of tricistronic rRNA transcript (SSU-rRNA, 5.8S rRNA, LSU-rRNA)"/>
    <property type="evidence" value="ECO:0007669"/>
    <property type="project" value="TreeGrafter"/>
</dbReference>
<feature type="repeat" description="WD" evidence="12">
    <location>
        <begin position="104"/>
        <end position="145"/>
    </location>
</feature>
<feature type="repeat" description="WD" evidence="12">
    <location>
        <begin position="479"/>
        <end position="510"/>
    </location>
</feature>
<dbReference type="InterPro" id="IPR036719">
    <property type="entry name" value="Neuro-gated_channel_TM_sf"/>
</dbReference>
<name>A0A195DFM5_9HYME</name>
<keyword evidence="9 13" id="KW-0472">Membrane</keyword>
<feature type="repeat" description="WD" evidence="12">
    <location>
        <begin position="190"/>
        <end position="231"/>
    </location>
</feature>
<dbReference type="PROSITE" id="PS00236">
    <property type="entry name" value="NEUROTR_ION_CHANNEL"/>
    <property type="match status" value="1"/>
</dbReference>
<protein>
    <submittedName>
        <fullName evidence="17">Transducin beta-like protein 3</fullName>
    </submittedName>
</protein>
<feature type="transmembrane region" description="Helical" evidence="13">
    <location>
        <begin position="1254"/>
        <end position="1272"/>
    </location>
</feature>
<feature type="domain" description="Neurotransmitter-gated ion-channel ligand-binding" evidence="14">
    <location>
        <begin position="800"/>
        <end position="1020"/>
    </location>
</feature>
<feature type="repeat" description="WD" evidence="12">
    <location>
        <begin position="259"/>
        <end position="285"/>
    </location>
</feature>
<feature type="repeat" description="WD" evidence="12">
    <location>
        <begin position="426"/>
        <end position="468"/>
    </location>
</feature>
<dbReference type="InterPro" id="IPR015943">
    <property type="entry name" value="WD40/YVTN_repeat-like_dom_sf"/>
</dbReference>
<dbReference type="SUPFAM" id="SSF90112">
    <property type="entry name" value="Neurotransmitter-gated ion-channel transmembrane pore"/>
    <property type="match status" value="1"/>
</dbReference>
<dbReference type="Pfam" id="PF00400">
    <property type="entry name" value="WD40"/>
    <property type="match status" value="7"/>
</dbReference>
<evidence type="ECO:0000256" key="4">
    <source>
        <dbReference type="ARBA" id="ARBA00022448"/>
    </source>
</evidence>
<feature type="repeat" description="WD" evidence="12">
    <location>
        <begin position="605"/>
        <end position="636"/>
    </location>
</feature>
<evidence type="ECO:0000313" key="17">
    <source>
        <dbReference type="EMBL" id="KYN11651.1"/>
    </source>
</evidence>
<keyword evidence="8" id="KW-0406">Ion transport</keyword>
<dbReference type="GO" id="GO:0034511">
    <property type="term" value="F:U3 snoRNA binding"/>
    <property type="evidence" value="ECO:0007669"/>
    <property type="project" value="TreeGrafter"/>
</dbReference>
<evidence type="ECO:0000256" key="11">
    <source>
        <dbReference type="ARBA" id="ARBA00023303"/>
    </source>
</evidence>
<dbReference type="STRING" id="471704.A0A195DFM5"/>